<evidence type="ECO:0000256" key="8">
    <source>
        <dbReference type="PIRSR" id="PIRSR001217-1"/>
    </source>
</evidence>
<dbReference type="Pfam" id="PF01343">
    <property type="entry name" value="Peptidase_S49"/>
    <property type="match status" value="2"/>
</dbReference>
<dbReference type="BioCyc" id="CSTA292563:G1353-1574-MONOMER"/>
<feature type="transmembrane region" description="Helical" evidence="9">
    <location>
        <begin position="12"/>
        <end position="39"/>
    </location>
</feature>
<keyword evidence="7" id="KW-0997">Cell inner membrane</keyword>
<keyword evidence="9" id="KW-1133">Transmembrane helix</keyword>
<dbReference type="NCBIfam" id="TIGR00705">
    <property type="entry name" value="SppA_67K"/>
    <property type="match status" value="1"/>
</dbReference>
<dbReference type="InterPro" id="IPR002142">
    <property type="entry name" value="Peptidase_S49"/>
</dbReference>
<name>K9YM92_CYASC</name>
<protein>
    <recommendedName>
        <fullName evidence="7">Protease 4</fullName>
        <ecNumber evidence="7">3.4.21.-</ecNumber>
    </recommendedName>
    <alternativeName>
        <fullName evidence="7">Endopeptidase IV</fullName>
    </alternativeName>
    <alternativeName>
        <fullName evidence="7">Protease IV</fullName>
    </alternativeName>
    <alternativeName>
        <fullName evidence="7">Signal peptide peptidase</fullName>
    </alternativeName>
</protein>
<evidence type="ECO:0000256" key="3">
    <source>
        <dbReference type="ARBA" id="ARBA00022670"/>
    </source>
</evidence>
<keyword evidence="9" id="KW-0812">Transmembrane</keyword>
<dbReference type="PANTHER" id="PTHR33209:SF1">
    <property type="entry name" value="PEPTIDASE S49 DOMAIN-CONTAINING PROTEIN"/>
    <property type="match status" value="1"/>
</dbReference>
<feature type="active site" description="Proton donor/acceptor" evidence="8">
    <location>
        <position position="196"/>
    </location>
</feature>
<dbReference type="Gene3D" id="3.90.226.10">
    <property type="entry name" value="2-enoyl-CoA Hydratase, Chain A, domain 1"/>
    <property type="match status" value="4"/>
</dbReference>
<feature type="active site" description="Nucleophile" evidence="8">
    <location>
        <position position="391"/>
    </location>
</feature>
<dbReference type="InterPro" id="IPR047217">
    <property type="entry name" value="S49_SppA_67K_type_N"/>
</dbReference>
<feature type="domain" description="Peptidase S49" evidence="10">
    <location>
        <begin position="128"/>
        <end position="276"/>
    </location>
</feature>
<keyword evidence="6 7" id="KW-0472">Membrane</keyword>
<dbReference type="KEGG" id="csn:Cyast_1564"/>
<reference evidence="12" key="1">
    <citation type="journal article" date="2013" name="Proc. Natl. Acad. Sci. U.S.A.">
        <title>Improving the coverage of the cyanobacterial phylum using diversity-driven genome sequencing.</title>
        <authorList>
            <person name="Shih P.M."/>
            <person name="Wu D."/>
            <person name="Latifi A."/>
            <person name="Axen S.D."/>
            <person name="Fewer D.P."/>
            <person name="Talla E."/>
            <person name="Calteau A."/>
            <person name="Cai F."/>
            <person name="Tandeau de Marsac N."/>
            <person name="Rippka R."/>
            <person name="Herdman M."/>
            <person name="Sivonen K."/>
            <person name="Coursin T."/>
            <person name="Laurent T."/>
            <person name="Goodwin L."/>
            <person name="Nolan M."/>
            <person name="Davenport K.W."/>
            <person name="Han C.S."/>
            <person name="Rubin E.M."/>
            <person name="Eisen J.A."/>
            <person name="Woyke T."/>
            <person name="Gugger M."/>
            <person name="Kerfeld C.A."/>
        </authorList>
    </citation>
    <scope>NUCLEOTIDE SEQUENCE [LARGE SCALE GENOMIC DNA]</scope>
    <source>
        <strain evidence="12">ATCC 29140 / PCC 7202</strain>
    </source>
</reference>
<dbReference type="EMBL" id="CP003940">
    <property type="protein sequence ID" value="AFZ47525.1"/>
    <property type="molecule type" value="Genomic_DNA"/>
</dbReference>
<dbReference type="GO" id="GO:0005886">
    <property type="term" value="C:plasma membrane"/>
    <property type="evidence" value="ECO:0007669"/>
    <property type="project" value="UniProtKB-SubCell"/>
</dbReference>
<dbReference type="HOGENOM" id="CLU_008856_1_1_3"/>
<dbReference type="CDD" id="cd07018">
    <property type="entry name" value="S49_SppA_67K_type"/>
    <property type="match status" value="1"/>
</dbReference>
<keyword evidence="3 7" id="KW-0645">Protease</keyword>
<dbReference type="InterPro" id="IPR004634">
    <property type="entry name" value="Pept_S49_pIV"/>
</dbReference>
<dbReference type="AlphaFoldDB" id="K9YM92"/>
<organism evidence="11 12">
    <name type="scientific">Cyanobacterium stanieri (strain ATCC 29140 / PCC 7202)</name>
    <dbReference type="NCBI Taxonomy" id="292563"/>
    <lineage>
        <taxon>Bacteria</taxon>
        <taxon>Bacillati</taxon>
        <taxon>Cyanobacteriota</taxon>
        <taxon>Cyanophyceae</taxon>
        <taxon>Oscillatoriophycideae</taxon>
        <taxon>Chroococcales</taxon>
        <taxon>Geminocystaceae</taxon>
        <taxon>Cyanobacterium</taxon>
    </lineage>
</organism>
<sequence length="597" mass="65781">MKKFLQQTFASFIGSLAGLFFFFALSAGGLFFFFMAVIMSSSTPQIENQSVLVFNLNSQITDSSGDRPLSTVLGEETPSTLTLRQITTAINQAAEDDRITALFLDGSRGNINTGYGSLSEIRTALENFKNSGKKIISYNVSLGERDYFLTSIADEIHLNPLGSMEMNGLSSAQLFFADALERYGIGVQIIRVGQYKSAVEPFTRNEFSPESRLQTEELLTNLWDTYTDEITNPRALTTTSINDIADNMGFLKAEEAQNLALVDSLSYLDEVNENLKVISNNENADSLPTIDIRKYLDINNRRTSQNIKDKIAILHIDGNIVDGIGRVGEVGSTRMVREIEKIREDDNIKGVVVRINSPGGSAIASEIIARELELTAQEKPVVISMGDVAASGGYWIATAGEKIFANDSTITGSIGVFGLLFNLEDIANNIGISADVVKTNELADVGNTFKAKTEEEVQIFQSNVDQIYDAFLEKVSESRNLSMTEVDAIAQGRVWAGNVAQEIGLVDEIGGLDNAIEYLNTVLELDDQYQIQEFPQRRNWETELLGALGGSQLNANNLDKITLANTIWNLNSELELVDIIKNPNRVYSIIPFKMNIQ</sequence>
<comment type="subcellular location">
    <subcellularLocation>
        <location evidence="7">Cell inner membrane</location>
    </subcellularLocation>
    <subcellularLocation>
        <location evidence="1">Membrane</location>
    </subcellularLocation>
</comment>
<keyword evidence="7" id="KW-1003">Cell membrane</keyword>
<feature type="domain" description="Peptidase S49" evidence="10">
    <location>
        <begin position="375"/>
        <end position="521"/>
    </location>
</feature>
<dbReference type="NCBIfam" id="TIGR00706">
    <property type="entry name" value="SppA_dom"/>
    <property type="match status" value="1"/>
</dbReference>
<dbReference type="InterPro" id="IPR047272">
    <property type="entry name" value="S49_SppA_C"/>
</dbReference>
<evidence type="ECO:0000313" key="11">
    <source>
        <dbReference type="EMBL" id="AFZ47525.1"/>
    </source>
</evidence>
<dbReference type="PANTHER" id="PTHR33209">
    <property type="entry name" value="PROTEASE 4"/>
    <property type="match status" value="1"/>
</dbReference>
<dbReference type="GO" id="GO:0006465">
    <property type="term" value="P:signal peptide processing"/>
    <property type="evidence" value="ECO:0007669"/>
    <property type="project" value="InterPro"/>
</dbReference>
<keyword evidence="5" id="KW-0720">Serine protease</keyword>
<evidence type="ECO:0000256" key="9">
    <source>
        <dbReference type="SAM" id="Phobius"/>
    </source>
</evidence>
<evidence type="ECO:0000256" key="1">
    <source>
        <dbReference type="ARBA" id="ARBA00004370"/>
    </source>
</evidence>
<evidence type="ECO:0000256" key="5">
    <source>
        <dbReference type="ARBA" id="ARBA00022825"/>
    </source>
</evidence>
<dbReference type="PIRSF" id="PIRSF001217">
    <property type="entry name" value="Protease_4_SppA"/>
    <property type="match status" value="1"/>
</dbReference>
<dbReference type="GO" id="GO:0008236">
    <property type="term" value="F:serine-type peptidase activity"/>
    <property type="evidence" value="ECO:0007669"/>
    <property type="project" value="UniProtKB-KW"/>
</dbReference>
<keyword evidence="12" id="KW-1185">Reference proteome</keyword>
<dbReference type="Proteomes" id="UP000010483">
    <property type="component" value="Chromosome"/>
</dbReference>
<keyword evidence="4 7" id="KW-0378">Hydrolase</keyword>
<dbReference type="EC" id="3.4.21.-" evidence="7"/>
<evidence type="ECO:0000256" key="6">
    <source>
        <dbReference type="ARBA" id="ARBA00023136"/>
    </source>
</evidence>
<gene>
    <name evidence="11" type="ordered locus">Cyast_1564</name>
</gene>
<evidence type="ECO:0000313" key="12">
    <source>
        <dbReference type="Proteomes" id="UP000010483"/>
    </source>
</evidence>
<proteinExistence type="inferred from homology"/>
<evidence type="ECO:0000259" key="10">
    <source>
        <dbReference type="Pfam" id="PF01343"/>
    </source>
</evidence>
<dbReference type="STRING" id="292563.Cyast_1564"/>
<dbReference type="CDD" id="cd07023">
    <property type="entry name" value="S49_Sppa_N_C"/>
    <property type="match status" value="1"/>
</dbReference>
<evidence type="ECO:0000256" key="7">
    <source>
        <dbReference type="PIRNR" id="PIRNR001217"/>
    </source>
</evidence>
<dbReference type="InterPro" id="IPR029045">
    <property type="entry name" value="ClpP/crotonase-like_dom_sf"/>
</dbReference>
<dbReference type="SUPFAM" id="SSF52096">
    <property type="entry name" value="ClpP/crotonase"/>
    <property type="match status" value="2"/>
</dbReference>
<dbReference type="InterPro" id="IPR004635">
    <property type="entry name" value="Pept_S49_SppA"/>
</dbReference>
<accession>K9YM92</accession>
<comment type="similarity">
    <text evidence="2 7">Belongs to the peptidase S49 family.</text>
</comment>
<dbReference type="eggNOG" id="COG0616">
    <property type="taxonomic scope" value="Bacteria"/>
</dbReference>
<evidence type="ECO:0000256" key="4">
    <source>
        <dbReference type="ARBA" id="ARBA00022801"/>
    </source>
</evidence>
<dbReference type="PATRIC" id="fig|292563.3.peg.1634"/>
<evidence type="ECO:0000256" key="2">
    <source>
        <dbReference type="ARBA" id="ARBA00008683"/>
    </source>
</evidence>